<dbReference type="Gene3D" id="1.10.720.30">
    <property type="entry name" value="SAP domain"/>
    <property type="match status" value="1"/>
</dbReference>
<dbReference type="SMART" id="SM00513">
    <property type="entry name" value="SAP"/>
    <property type="match status" value="1"/>
</dbReference>
<dbReference type="Pfam" id="PF02037">
    <property type="entry name" value="SAP"/>
    <property type="match status" value="1"/>
</dbReference>
<evidence type="ECO:0000259" key="2">
    <source>
        <dbReference type="PROSITE" id="PS50800"/>
    </source>
</evidence>
<gene>
    <name evidence="3" type="ORF">DERYTH_LOCUS7884</name>
</gene>
<comment type="caution">
    <text evidence="3">The sequence shown here is derived from an EMBL/GenBank/DDBJ whole genome shotgun (WGS) entry which is preliminary data.</text>
</comment>
<reference evidence="3" key="1">
    <citation type="submission" date="2021-06" db="EMBL/GenBank/DDBJ databases">
        <authorList>
            <person name="Kallberg Y."/>
            <person name="Tangrot J."/>
            <person name="Rosling A."/>
        </authorList>
    </citation>
    <scope>NUCLEOTIDE SEQUENCE</scope>
    <source>
        <strain evidence="3">MA453B</strain>
    </source>
</reference>
<dbReference type="OrthoDB" id="2446405at2759"/>
<evidence type="ECO:0000313" key="4">
    <source>
        <dbReference type="Proteomes" id="UP000789405"/>
    </source>
</evidence>
<dbReference type="SUPFAM" id="SSF68906">
    <property type="entry name" value="SAP domain"/>
    <property type="match status" value="1"/>
</dbReference>
<feature type="domain" description="SAP" evidence="2">
    <location>
        <begin position="3"/>
        <end position="37"/>
    </location>
</feature>
<organism evidence="3 4">
    <name type="scientific">Dentiscutata erythropus</name>
    <dbReference type="NCBI Taxonomy" id="1348616"/>
    <lineage>
        <taxon>Eukaryota</taxon>
        <taxon>Fungi</taxon>
        <taxon>Fungi incertae sedis</taxon>
        <taxon>Mucoromycota</taxon>
        <taxon>Glomeromycotina</taxon>
        <taxon>Glomeromycetes</taxon>
        <taxon>Diversisporales</taxon>
        <taxon>Gigasporaceae</taxon>
        <taxon>Dentiscutata</taxon>
    </lineage>
</organism>
<accession>A0A9N9CLT7</accession>
<proteinExistence type="predicted"/>
<protein>
    <submittedName>
        <fullName evidence="3">20605_t:CDS:1</fullName>
    </submittedName>
</protein>
<dbReference type="Proteomes" id="UP000789405">
    <property type="component" value="Unassembled WGS sequence"/>
</dbReference>
<dbReference type="AlphaFoldDB" id="A0A9N9CLT7"/>
<name>A0A9N9CLT7_9GLOM</name>
<dbReference type="PROSITE" id="PS50800">
    <property type="entry name" value="SAP"/>
    <property type="match status" value="1"/>
</dbReference>
<evidence type="ECO:0000313" key="3">
    <source>
        <dbReference type="EMBL" id="CAG8605917.1"/>
    </source>
</evidence>
<sequence>MSESNLSKGDLEELCRAFGVSTDGVKADLVQRLKQLSSEVGQNPNSVEETGETSLGNCDVDDQGDHVFEVNDFNIDPVAQSLKELAYQMKGKFKQPPLSNKIAEPDNPYTNTEECTNRSKRHYQEMEFDNPLGNLVLSEFKKLGNVMTNFNDRLNSVAMQYDSLCTIGTELDLAKESRSFSEVMTHIEKASALPNTQDNWLKGKDTLIEKAKALAEEKKNKRQKTTSLTENRESLFHKPNY</sequence>
<dbReference type="InterPro" id="IPR036361">
    <property type="entry name" value="SAP_dom_sf"/>
</dbReference>
<feature type="region of interest" description="Disordered" evidence="1">
    <location>
        <begin position="215"/>
        <end position="241"/>
    </location>
</feature>
<dbReference type="InterPro" id="IPR003034">
    <property type="entry name" value="SAP_dom"/>
</dbReference>
<keyword evidence="4" id="KW-1185">Reference proteome</keyword>
<dbReference type="EMBL" id="CAJVPY010003933">
    <property type="protein sequence ID" value="CAG8605917.1"/>
    <property type="molecule type" value="Genomic_DNA"/>
</dbReference>
<evidence type="ECO:0000256" key="1">
    <source>
        <dbReference type="SAM" id="MobiDB-lite"/>
    </source>
</evidence>
<feature type="compositionally biased region" description="Basic and acidic residues" evidence="1">
    <location>
        <begin position="230"/>
        <end position="241"/>
    </location>
</feature>